<evidence type="ECO:0000256" key="5">
    <source>
        <dbReference type="SAM" id="MobiDB-lite"/>
    </source>
</evidence>
<dbReference type="GO" id="GO:0071424">
    <property type="term" value="F:rRNA (cytosine-N4-)-methyltransferase activity"/>
    <property type="evidence" value="ECO:0007669"/>
    <property type="project" value="TreeGrafter"/>
</dbReference>
<organism evidence="6 7">
    <name type="scientific">Tetradesmus obliquus</name>
    <name type="common">Green alga</name>
    <name type="synonym">Acutodesmus obliquus</name>
    <dbReference type="NCBI Taxonomy" id="3088"/>
    <lineage>
        <taxon>Eukaryota</taxon>
        <taxon>Viridiplantae</taxon>
        <taxon>Chlorophyta</taxon>
        <taxon>core chlorophytes</taxon>
        <taxon>Chlorophyceae</taxon>
        <taxon>CS clade</taxon>
        <taxon>Sphaeropleales</taxon>
        <taxon>Scenedesmaceae</taxon>
        <taxon>Tetradesmus</taxon>
    </lineage>
</organism>
<evidence type="ECO:0000313" key="6">
    <source>
        <dbReference type="EMBL" id="SZX75576.1"/>
    </source>
</evidence>
<sequence>MPIKVYVDCTLGAGGHMEGMMQQHPELQTAVGIDVDPVAHSIAAERLAPLLGRPSGPTLHQLRGNYSDVLSLLSGCAAAGGPLVGRVDAMLMDLGVSSMQLDSAGRGFSFMADGPIDMRMDPGAALSAEELVNAAPEAELCRILRDYGEEKAWRAVARRIVTAREAGPITTTQQLVQVVGQTQLRGGNSSSSSSKRRGGGSGRGIHPATRTFQALRIAVNNEIVRLEQALPAAISCLSPGGRLAVISFHSLEDRAVKHAFMAAAGRPTPEQEALVSGPDGWRVLDSLAAAAQGRLITRKPLLAGPEEVAANPRSRSAKLRVFERAGGPAADGSSSKGSKRRRHAME</sequence>
<feature type="compositionally biased region" description="Basic residues" evidence="5">
    <location>
        <begin position="337"/>
        <end position="346"/>
    </location>
</feature>
<dbReference type="GO" id="GO:0070475">
    <property type="term" value="P:rRNA base methylation"/>
    <property type="evidence" value="ECO:0007669"/>
    <property type="project" value="TreeGrafter"/>
</dbReference>
<accession>A0A383WFP4</accession>
<dbReference type="HAMAP" id="MF_01007">
    <property type="entry name" value="16SrRNA_methyltr_H"/>
    <property type="match status" value="1"/>
</dbReference>
<evidence type="ECO:0000256" key="2">
    <source>
        <dbReference type="ARBA" id="ARBA00022603"/>
    </source>
</evidence>
<evidence type="ECO:0000256" key="3">
    <source>
        <dbReference type="ARBA" id="ARBA00022679"/>
    </source>
</evidence>
<dbReference type="AlphaFoldDB" id="A0A383WFP4"/>
<evidence type="ECO:0000313" key="7">
    <source>
        <dbReference type="Proteomes" id="UP000256970"/>
    </source>
</evidence>
<dbReference type="EMBL" id="FNXT01001236">
    <property type="protein sequence ID" value="SZX75576.1"/>
    <property type="molecule type" value="Genomic_DNA"/>
</dbReference>
<dbReference type="PIRSF" id="PIRSF004486">
    <property type="entry name" value="MraW"/>
    <property type="match status" value="1"/>
</dbReference>
<name>A0A383WFP4_TETOB</name>
<dbReference type="PANTHER" id="PTHR11265">
    <property type="entry name" value="S-ADENOSYL-METHYLTRANSFERASE MRAW"/>
    <property type="match status" value="1"/>
</dbReference>
<gene>
    <name evidence="6" type="ORF">BQ4739_LOCUS15855</name>
</gene>
<feature type="compositionally biased region" description="Low complexity" evidence="5">
    <location>
        <begin position="324"/>
        <end position="336"/>
    </location>
</feature>
<dbReference type="Gene3D" id="3.40.50.150">
    <property type="entry name" value="Vaccinia Virus protein VP39"/>
    <property type="match status" value="1"/>
</dbReference>
<dbReference type="InterPro" id="IPR023397">
    <property type="entry name" value="SAM-dep_MeTrfase_MraW_recog"/>
</dbReference>
<dbReference type="Pfam" id="PF01795">
    <property type="entry name" value="Methyltransf_5"/>
    <property type="match status" value="1"/>
</dbReference>
<keyword evidence="3" id="KW-0808">Transferase</keyword>
<dbReference type="Gene3D" id="1.10.150.170">
    <property type="entry name" value="Putative methyltransferase TM0872, insert domain"/>
    <property type="match status" value="1"/>
</dbReference>
<dbReference type="InterPro" id="IPR029063">
    <property type="entry name" value="SAM-dependent_MTases_sf"/>
</dbReference>
<keyword evidence="2" id="KW-0489">Methyltransferase</keyword>
<keyword evidence="4" id="KW-0949">S-adenosyl-L-methionine</keyword>
<proteinExistence type="inferred from homology"/>
<dbReference type="Proteomes" id="UP000256970">
    <property type="component" value="Unassembled WGS sequence"/>
</dbReference>
<feature type="region of interest" description="Disordered" evidence="5">
    <location>
        <begin position="307"/>
        <end position="346"/>
    </location>
</feature>
<dbReference type="PANTHER" id="PTHR11265:SF0">
    <property type="entry name" value="12S RRNA N4-METHYLCYTIDINE METHYLTRANSFERASE"/>
    <property type="match status" value="1"/>
</dbReference>
<dbReference type="InterPro" id="IPR002903">
    <property type="entry name" value="RsmH"/>
</dbReference>
<dbReference type="SUPFAM" id="SSF53335">
    <property type="entry name" value="S-adenosyl-L-methionine-dependent methyltransferases"/>
    <property type="match status" value="1"/>
</dbReference>
<comment type="similarity">
    <text evidence="1">Belongs to the methyltransferase superfamily. RsmH family.</text>
</comment>
<dbReference type="NCBIfam" id="TIGR00006">
    <property type="entry name" value="16S rRNA (cytosine(1402)-N(4))-methyltransferase RsmH"/>
    <property type="match status" value="1"/>
</dbReference>
<protein>
    <submittedName>
        <fullName evidence="6">Uncharacterized protein</fullName>
    </submittedName>
</protein>
<feature type="region of interest" description="Disordered" evidence="5">
    <location>
        <begin position="182"/>
        <end position="207"/>
    </location>
</feature>
<feature type="compositionally biased region" description="Low complexity" evidence="5">
    <location>
        <begin position="182"/>
        <end position="193"/>
    </location>
</feature>
<dbReference type="STRING" id="3088.A0A383WFP4"/>
<dbReference type="SUPFAM" id="SSF81799">
    <property type="entry name" value="Putative methyltransferase TM0872, insert domain"/>
    <property type="match status" value="1"/>
</dbReference>
<keyword evidence="7" id="KW-1185">Reference proteome</keyword>
<evidence type="ECO:0000256" key="4">
    <source>
        <dbReference type="ARBA" id="ARBA00022691"/>
    </source>
</evidence>
<evidence type="ECO:0000256" key="1">
    <source>
        <dbReference type="ARBA" id="ARBA00010396"/>
    </source>
</evidence>
<reference evidence="6 7" key="1">
    <citation type="submission" date="2016-10" db="EMBL/GenBank/DDBJ databases">
        <authorList>
            <person name="Cai Z."/>
        </authorList>
    </citation>
    <scope>NUCLEOTIDE SEQUENCE [LARGE SCALE GENOMIC DNA]</scope>
</reference>